<dbReference type="PIRSF" id="PIRSF028846">
    <property type="entry name" value="UCP028846"/>
    <property type="match status" value="1"/>
</dbReference>
<dbReference type="Proteomes" id="UP000008743">
    <property type="component" value="Unassembled WGS sequence"/>
</dbReference>
<dbReference type="EMBL" id="KE346372">
    <property type="protein sequence ID" value="KJE96961.1"/>
    <property type="molecule type" value="Genomic_DNA"/>
</dbReference>
<feature type="signal peptide" evidence="1">
    <location>
        <begin position="1"/>
        <end position="26"/>
    </location>
</feature>
<proteinExistence type="predicted"/>
<feature type="chain" id="PRO_5002252987" evidence="1">
    <location>
        <begin position="27"/>
        <end position="520"/>
    </location>
</feature>
<organism evidence="2 3">
    <name type="scientific">Capsaspora owczarzaki (strain ATCC 30864)</name>
    <dbReference type="NCBI Taxonomy" id="595528"/>
    <lineage>
        <taxon>Eukaryota</taxon>
        <taxon>Filasterea</taxon>
        <taxon>Capsaspora</taxon>
    </lineage>
</organism>
<name>A0A0D2UPN1_CAPO3</name>
<dbReference type="OrthoDB" id="7771656at2759"/>
<keyword evidence="3" id="KW-1185">Reference proteome</keyword>
<dbReference type="SMART" id="SM01149">
    <property type="entry name" value="DUF1237"/>
    <property type="match status" value="1"/>
</dbReference>
<dbReference type="InParanoid" id="A0A0D2UPN1"/>
<dbReference type="Gene3D" id="1.50.10.10">
    <property type="match status" value="1"/>
</dbReference>
<accession>A0A0D2UPN1</accession>
<dbReference type="PANTHER" id="PTHR31047">
    <property type="entry name" value="MEIOTICALLY UP-REGULATED GENE 157 PROTEIN"/>
    <property type="match status" value="1"/>
</dbReference>
<evidence type="ECO:0000256" key="1">
    <source>
        <dbReference type="SAM" id="SignalP"/>
    </source>
</evidence>
<dbReference type="AlphaFoldDB" id="A0A0D2UPN1"/>
<dbReference type="STRING" id="595528.A0A0D2UPN1"/>
<reference evidence="3" key="1">
    <citation type="submission" date="2011-02" db="EMBL/GenBank/DDBJ databases">
        <title>The Genome Sequence of Capsaspora owczarzaki ATCC 30864.</title>
        <authorList>
            <person name="Russ C."/>
            <person name="Cuomo C."/>
            <person name="Burger G."/>
            <person name="Gray M.W."/>
            <person name="Holland P.W.H."/>
            <person name="King N."/>
            <person name="Lang F.B.F."/>
            <person name="Roger A.J."/>
            <person name="Ruiz-Trillo I."/>
            <person name="Young S.K."/>
            <person name="Zeng Q."/>
            <person name="Gargeya S."/>
            <person name="Alvarado L."/>
            <person name="Berlin A."/>
            <person name="Chapman S.B."/>
            <person name="Chen Z."/>
            <person name="Freedman E."/>
            <person name="Gellesch M."/>
            <person name="Goldberg J."/>
            <person name="Griggs A."/>
            <person name="Gujja S."/>
            <person name="Heilman E."/>
            <person name="Heiman D."/>
            <person name="Howarth C."/>
            <person name="Mehta T."/>
            <person name="Neiman D."/>
            <person name="Pearson M."/>
            <person name="Roberts A."/>
            <person name="Saif S."/>
            <person name="Shea T."/>
            <person name="Shenoy N."/>
            <person name="Sisk P."/>
            <person name="Stolte C."/>
            <person name="Sykes S."/>
            <person name="White J."/>
            <person name="Yandava C."/>
            <person name="Haas B."/>
            <person name="Nusbaum C."/>
            <person name="Birren B."/>
        </authorList>
    </citation>
    <scope>NUCLEOTIDE SEQUENCE</scope>
    <source>
        <strain evidence="3">ATCC 30864</strain>
    </source>
</reference>
<dbReference type="InterPro" id="IPR012341">
    <property type="entry name" value="6hp_glycosidase-like_sf"/>
</dbReference>
<dbReference type="InterPro" id="IPR008928">
    <property type="entry name" value="6-hairpin_glycosidase_sf"/>
</dbReference>
<dbReference type="PANTHER" id="PTHR31047:SF0">
    <property type="entry name" value="MEIOTICALLY UP-REGULATED GENE 157 PROTEIN"/>
    <property type="match status" value="1"/>
</dbReference>
<dbReference type="Pfam" id="PF06824">
    <property type="entry name" value="Glyco_hydro_125"/>
    <property type="match status" value="1"/>
</dbReference>
<dbReference type="eggNOG" id="ENOG502QR7D">
    <property type="taxonomic scope" value="Eukaryota"/>
</dbReference>
<dbReference type="InterPro" id="IPR008313">
    <property type="entry name" value="GH125"/>
</dbReference>
<dbReference type="PhylomeDB" id="A0A0D2UPN1"/>
<dbReference type="RefSeq" id="XP_004343925.2">
    <property type="nucleotide sequence ID" value="XM_004343875.2"/>
</dbReference>
<protein>
    <submittedName>
        <fullName evidence="2">Uncharacterized protein</fullName>
    </submittedName>
</protein>
<dbReference type="SUPFAM" id="SSF48208">
    <property type="entry name" value="Six-hairpin glycosidases"/>
    <property type="match status" value="1"/>
</dbReference>
<sequence>MPRIRLQSTIAFIAVCCAALATSASSREHPVCQAHPSRSGYAAAPNQHPACPKYRANAEPFGDARPLPAERTFVSPAVDNAIQAITAKMKDQSLAAVFANTLPNTLDTTVSLFQQYPTLSSYIITGDINAMWLRDSTYQVLPYLRYMQQDANLRNLIHGAINRQVQYVLSDVYGSSFNRDALSGTGVFDGDSTWRSSFLGTSYNAMLNKIVYERKYSVDSLSAVMKLSYGFYNATRSLDAFDSNWVAAMALIIDTLQIQTQDTAQEDKNGGPQYTFQRLTVEPKDSLIHGRGYPCSYTGMIKGFFRASDDAQIYCFSIPANAMAVVELRHTAEILTALGQSALATQALTLAASVDQAIYAHGVVQHRTAGQIFAYEVDGFGNYIFMDDAPAPSLLSLPYVGYVNASDPLYLRTRAAVLSNANPWYFSGAATDGVGGAHYGTGWIWQLSIAVRAFTSTSDTEILKCLKDLVDSTVGTGFMHEAFYLDDYGYYSRPWVAWGNSFFGDLILYLSDTRPYLIYT</sequence>
<dbReference type="GO" id="GO:0005975">
    <property type="term" value="P:carbohydrate metabolic process"/>
    <property type="evidence" value="ECO:0007669"/>
    <property type="project" value="InterPro"/>
</dbReference>
<keyword evidence="1" id="KW-0732">Signal</keyword>
<evidence type="ECO:0000313" key="3">
    <source>
        <dbReference type="Proteomes" id="UP000008743"/>
    </source>
</evidence>
<gene>
    <name evidence="2" type="ORF">CAOG_007201</name>
</gene>
<evidence type="ECO:0000313" key="2">
    <source>
        <dbReference type="EMBL" id="KJE96961.1"/>
    </source>
</evidence>